<protein>
    <submittedName>
        <fullName evidence="1">Uncharacterized protein</fullName>
    </submittedName>
</protein>
<evidence type="ECO:0000313" key="2">
    <source>
        <dbReference type="Proteomes" id="UP000759273"/>
    </source>
</evidence>
<name>A0A943DDJ0_9FIRM</name>
<dbReference type="AlphaFoldDB" id="A0A943DDJ0"/>
<proteinExistence type="predicted"/>
<evidence type="ECO:0000313" key="1">
    <source>
        <dbReference type="EMBL" id="MBS5333758.1"/>
    </source>
</evidence>
<dbReference type="EMBL" id="JAGZGG010000058">
    <property type="protein sequence ID" value="MBS5333758.1"/>
    <property type="molecule type" value="Genomic_DNA"/>
</dbReference>
<dbReference type="Proteomes" id="UP000759273">
    <property type="component" value="Unassembled WGS sequence"/>
</dbReference>
<sequence length="122" mass="14302">MQITSSYQVRTVRCSVSLDDTVRIYQEALSYPIGIVNDNWDAVRSITTGALEQRRYIEKLVYGNKNREFKYPEFDKKFHKYPSYLRRATITAAIGAVSSSRSNLANWENTDKHTLHLCFMWR</sequence>
<reference evidence="1" key="1">
    <citation type="submission" date="2021-02" db="EMBL/GenBank/DDBJ databases">
        <title>Infant gut strain persistence is associated with maternal origin, phylogeny, and functional potential including surface adhesion and iron acquisition.</title>
        <authorList>
            <person name="Lou Y.C."/>
        </authorList>
    </citation>
    <scope>NUCLEOTIDE SEQUENCE</scope>
    <source>
        <strain evidence="1">L3_101_000M1_dasL3_101_000M1_concoct_87</strain>
    </source>
</reference>
<gene>
    <name evidence="1" type="ORF">KHY36_14695</name>
</gene>
<accession>A0A943DDJ0</accession>
<comment type="caution">
    <text evidence="1">The sequence shown here is derived from an EMBL/GenBank/DDBJ whole genome shotgun (WGS) entry which is preliminary data.</text>
</comment>
<organism evidence="1 2">
    <name type="scientific">Subdoligranulum variabile</name>
    <dbReference type="NCBI Taxonomy" id="214851"/>
    <lineage>
        <taxon>Bacteria</taxon>
        <taxon>Bacillati</taxon>
        <taxon>Bacillota</taxon>
        <taxon>Clostridia</taxon>
        <taxon>Eubacteriales</taxon>
        <taxon>Oscillospiraceae</taxon>
        <taxon>Subdoligranulum</taxon>
    </lineage>
</organism>